<evidence type="ECO:0000256" key="10">
    <source>
        <dbReference type="PROSITE-ProRule" id="PRU00723"/>
    </source>
</evidence>
<comment type="caution">
    <text evidence="13">The sequence shown here is derived from an EMBL/GenBank/DDBJ whole genome shotgun (WGS) entry which is preliminary data.</text>
</comment>
<keyword evidence="11" id="KW-0732">Signal</keyword>
<evidence type="ECO:0000256" key="11">
    <source>
        <dbReference type="SAM" id="SignalP"/>
    </source>
</evidence>
<evidence type="ECO:0000256" key="5">
    <source>
        <dbReference type="ARBA" id="ARBA00022737"/>
    </source>
</evidence>
<feature type="signal peptide" evidence="11">
    <location>
        <begin position="1"/>
        <end position="20"/>
    </location>
</feature>
<evidence type="ECO:0000256" key="1">
    <source>
        <dbReference type="ARBA" id="ARBA00004123"/>
    </source>
</evidence>
<evidence type="ECO:0000313" key="13">
    <source>
        <dbReference type="EMBL" id="CAF97379.1"/>
    </source>
</evidence>
<proteinExistence type="inferred from homology"/>
<sequence>MTFPWLTAYLVVSPLREVVAVAAAAQLFAEVEQDACNRCRSIRRMSVQAESVLWRQSRRRRAVVWHSGRCSRENCKYLHPPPHLKTQLEINGRNNLIQQKNMAMLAQQMQLANAMIPGTQLQPVPMFSVTPSLATNVNAAAAAAAAFNPYLGPVSPGLMPADILPSTPVLVTSNPSIPVPHAAAQKLMRTDRLEVCREYQRGNCTRGENDCRFAHPADSTMIDTNDNTVTVCMDYIKGRCTREKCKYFHPPAHLQVKIKATQHQVNQAAAAAAMTQSAVKSQKRPLDATFDLGLSSVLPPLPKRPALEKANGATTIFNAGVFPYQQALANMQFQQQAAFIPSVPMMHGATPATVSGATTSATSVPFASATANQIPVISADHLTSHKYVTQM</sequence>
<gene>
    <name evidence="13" type="ORF">GSTENG00014720001</name>
</gene>
<evidence type="ECO:0000256" key="7">
    <source>
        <dbReference type="ARBA" id="ARBA00022833"/>
    </source>
</evidence>
<dbReference type="InterPro" id="IPR054429">
    <property type="entry name" value="Znf-CCCH_Muscleblind-like"/>
</dbReference>
<organism evidence="13">
    <name type="scientific">Tetraodon nigroviridis</name>
    <name type="common">Spotted green pufferfish</name>
    <name type="synonym">Chelonodon nigroviridis</name>
    <dbReference type="NCBI Taxonomy" id="99883"/>
    <lineage>
        <taxon>Eukaryota</taxon>
        <taxon>Metazoa</taxon>
        <taxon>Chordata</taxon>
        <taxon>Craniata</taxon>
        <taxon>Vertebrata</taxon>
        <taxon>Euteleostomi</taxon>
        <taxon>Actinopterygii</taxon>
        <taxon>Neopterygii</taxon>
        <taxon>Teleostei</taxon>
        <taxon>Neoteleostei</taxon>
        <taxon>Acanthomorphata</taxon>
        <taxon>Eupercaria</taxon>
        <taxon>Tetraodontiformes</taxon>
        <taxon>Tetradontoidea</taxon>
        <taxon>Tetraodontidae</taxon>
        <taxon>Tetraodon</taxon>
    </lineage>
</organism>
<dbReference type="InterPro" id="IPR041367">
    <property type="entry name" value="Znf-CCCH_4"/>
</dbReference>
<dbReference type="AlphaFoldDB" id="Q4SPQ3"/>
<dbReference type="GO" id="GO:0043484">
    <property type="term" value="P:regulation of RNA splicing"/>
    <property type="evidence" value="ECO:0007669"/>
    <property type="project" value="TreeGrafter"/>
</dbReference>
<evidence type="ECO:0000256" key="6">
    <source>
        <dbReference type="ARBA" id="ARBA00022771"/>
    </source>
</evidence>
<name>Q4SPQ3_TETNG</name>
<keyword evidence="6 10" id="KW-0863">Zinc-finger</keyword>
<dbReference type="Pfam" id="PF18044">
    <property type="entry name" value="zf-CCCH_4"/>
    <property type="match status" value="1"/>
</dbReference>
<keyword evidence="3" id="KW-0963">Cytoplasm</keyword>
<dbReference type="FunFam" id="3.30.1370.210:FF:000002">
    <property type="entry name" value="Muscleblind-like 1 isoform 2"/>
    <property type="match status" value="1"/>
</dbReference>
<dbReference type="PROSITE" id="PS50103">
    <property type="entry name" value="ZF_C3H1"/>
    <property type="match status" value="2"/>
</dbReference>
<dbReference type="EMBL" id="CAAE01014537">
    <property type="protein sequence ID" value="CAF97379.1"/>
    <property type="molecule type" value="Genomic_DNA"/>
</dbReference>
<keyword evidence="8" id="KW-0539">Nucleus</keyword>
<dbReference type="Pfam" id="PF22628">
    <property type="entry name" value="zf-CCCH_10"/>
    <property type="match status" value="2"/>
</dbReference>
<keyword evidence="7 10" id="KW-0862">Zinc</keyword>
<evidence type="ECO:0000256" key="4">
    <source>
        <dbReference type="ARBA" id="ARBA00022723"/>
    </source>
</evidence>
<dbReference type="FunFam" id="3.30.1370.210:FF:000004">
    <property type="entry name" value="Muscleblind like splicing regulator 1"/>
    <property type="match status" value="1"/>
</dbReference>
<feature type="non-terminal residue" evidence="13">
    <location>
        <position position="1"/>
    </location>
</feature>
<reference evidence="13" key="1">
    <citation type="journal article" date="2004" name="Nature">
        <title>Genome duplication in the teleost fish Tetraodon nigroviridis reveals the early vertebrate proto-karyotype.</title>
        <authorList>
            <person name="Jaillon O."/>
            <person name="Aury J.-M."/>
            <person name="Brunet F."/>
            <person name="Petit J.-L."/>
            <person name="Stange-Thomann N."/>
            <person name="Mauceli E."/>
            <person name="Bouneau L."/>
            <person name="Fischer C."/>
            <person name="Ozouf-Costaz C."/>
            <person name="Bernot A."/>
            <person name="Nicaud S."/>
            <person name="Jaffe D."/>
            <person name="Fisher S."/>
            <person name="Lutfalla G."/>
            <person name="Dossat C."/>
            <person name="Segurens B."/>
            <person name="Dasilva C."/>
            <person name="Salanoubat M."/>
            <person name="Levy M."/>
            <person name="Boudet N."/>
            <person name="Castellano S."/>
            <person name="Anthouard V."/>
            <person name="Jubin C."/>
            <person name="Castelli V."/>
            <person name="Katinka M."/>
            <person name="Vacherie B."/>
            <person name="Biemont C."/>
            <person name="Skalli Z."/>
            <person name="Cattolico L."/>
            <person name="Poulain J."/>
            <person name="De Berardinis V."/>
            <person name="Cruaud C."/>
            <person name="Duprat S."/>
            <person name="Brottier P."/>
            <person name="Coutanceau J.-P."/>
            <person name="Gouzy J."/>
            <person name="Parra G."/>
            <person name="Lardier G."/>
            <person name="Chapple C."/>
            <person name="McKernan K.J."/>
            <person name="McEwan P."/>
            <person name="Bosak S."/>
            <person name="Kellis M."/>
            <person name="Volff J.-N."/>
            <person name="Guigo R."/>
            <person name="Zody M.C."/>
            <person name="Mesirov J."/>
            <person name="Lindblad-Toh K."/>
            <person name="Birren B."/>
            <person name="Nusbaum C."/>
            <person name="Kahn D."/>
            <person name="Robinson-Rechavi M."/>
            <person name="Laudet V."/>
            <person name="Schachter V."/>
            <person name="Quetier F."/>
            <person name="Saurin W."/>
            <person name="Scarpelli C."/>
            <person name="Wincker P."/>
            <person name="Lander E.S."/>
            <person name="Weissenbach J."/>
            <person name="Roest Crollius H."/>
        </authorList>
    </citation>
    <scope>NUCLEOTIDE SEQUENCE [LARGE SCALE GENOMIC DNA]</scope>
</reference>
<evidence type="ECO:0000256" key="8">
    <source>
        <dbReference type="ARBA" id="ARBA00023242"/>
    </source>
</evidence>
<reference evidence="13" key="2">
    <citation type="submission" date="2004-02" db="EMBL/GenBank/DDBJ databases">
        <authorList>
            <consortium name="Genoscope"/>
            <consortium name="Whitehead Institute Centre for Genome Research"/>
        </authorList>
    </citation>
    <scope>NUCLEOTIDE SEQUENCE</scope>
</reference>
<feature type="zinc finger region" description="C3H1-type" evidence="10">
    <location>
        <begin position="190"/>
        <end position="218"/>
    </location>
</feature>
<dbReference type="GO" id="GO:0005654">
    <property type="term" value="C:nucleoplasm"/>
    <property type="evidence" value="ECO:0007669"/>
    <property type="project" value="TreeGrafter"/>
</dbReference>
<dbReference type="PANTHER" id="PTHR12675">
    <property type="entry name" value="MUSCLEBLIND-LIKE PROTEIN"/>
    <property type="match status" value="1"/>
</dbReference>
<protein>
    <submittedName>
        <fullName evidence="13">(spotted green pufferfish) hypothetical protein</fullName>
    </submittedName>
</protein>
<dbReference type="InterPro" id="IPR000571">
    <property type="entry name" value="Znf_CCCH"/>
</dbReference>
<feature type="zinc finger region" description="C3H1-type" evidence="10">
    <location>
        <begin position="226"/>
        <end position="252"/>
    </location>
</feature>
<feature type="domain" description="C3H1-type" evidence="12">
    <location>
        <begin position="226"/>
        <end position="252"/>
    </location>
</feature>
<feature type="domain" description="C3H1-type" evidence="12">
    <location>
        <begin position="190"/>
        <end position="218"/>
    </location>
</feature>
<evidence type="ECO:0000256" key="3">
    <source>
        <dbReference type="ARBA" id="ARBA00022490"/>
    </source>
</evidence>
<dbReference type="SMART" id="SM00356">
    <property type="entry name" value="ZnF_C3H1"/>
    <property type="match status" value="3"/>
</dbReference>
<dbReference type="KEGG" id="tng:GSTEN00014720G001"/>
<accession>Q4SPQ3</accession>
<dbReference type="GO" id="GO:0008270">
    <property type="term" value="F:zinc ion binding"/>
    <property type="evidence" value="ECO:0007669"/>
    <property type="project" value="UniProtKB-KW"/>
</dbReference>
<comment type="similarity">
    <text evidence="9">Belongs to the muscleblind family.</text>
</comment>
<dbReference type="PANTHER" id="PTHR12675:SF7">
    <property type="entry name" value="MUSCLEBLIND-LIKE PROTEIN 1"/>
    <property type="match status" value="1"/>
</dbReference>
<evidence type="ECO:0000256" key="2">
    <source>
        <dbReference type="ARBA" id="ARBA00004496"/>
    </source>
</evidence>
<dbReference type="Gene3D" id="3.30.1370.210">
    <property type="match status" value="2"/>
</dbReference>
<evidence type="ECO:0000256" key="9">
    <source>
        <dbReference type="ARBA" id="ARBA00038226"/>
    </source>
</evidence>
<keyword evidence="5" id="KW-0677">Repeat</keyword>
<dbReference type="OrthoDB" id="6285980at2759"/>
<comment type="subcellular location">
    <subcellularLocation>
        <location evidence="2">Cytoplasm</location>
    </subcellularLocation>
    <subcellularLocation>
        <location evidence="1">Nucleus</location>
    </subcellularLocation>
</comment>
<keyword evidence="4 10" id="KW-0479">Metal-binding</keyword>
<dbReference type="GO" id="GO:0003723">
    <property type="term" value="F:RNA binding"/>
    <property type="evidence" value="ECO:0007669"/>
    <property type="project" value="TreeGrafter"/>
</dbReference>
<evidence type="ECO:0000259" key="12">
    <source>
        <dbReference type="PROSITE" id="PS50103"/>
    </source>
</evidence>
<feature type="chain" id="PRO_5004244141" evidence="11">
    <location>
        <begin position="21"/>
        <end position="391"/>
    </location>
</feature>
<dbReference type="GO" id="GO:0005737">
    <property type="term" value="C:cytoplasm"/>
    <property type="evidence" value="ECO:0007669"/>
    <property type="project" value="UniProtKB-SubCell"/>
</dbReference>